<evidence type="ECO:0000313" key="3">
    <source>
        <dbReference type="Proteomes" id="UP000583800"/>
    </source>
</evidence>
<proteinExistence type="inferred from homology"/>
<comment type="caution">
    <text evidence="2">The sequence shown here is derived from an EMBL/GenBank/DDBJ whole genome shotgun (WGS) entry which is preliminary data.</text>
</comment>
<protein>
    <submittedName>
        <fullName evidence="2">Prevent-host-death family protein</fullName>
    </submittedName>
</protein>
<accession>A0A7X0C1G9</accession>
<dbReference type="Proteomes" id="UP000583800">
    <property type="component" value="Unassembled WGS sequence"/>
</dbReference>
<reference evidence="2 3" key="1">
    <citation type="submission" date="2020-08" db="EMBL/GenBank/DDBJ databases">
        <title>Sequencing the genomes of 1000 actinobacteria strains.</title>
        <authorList>
            <person name="Klenk H.-P."/>
        </authorList>
    </citation>
    <scope>NUCLEOTIDE SEQUENCE [LARGE SCALE GENOMIC DNA]</scope>
    <source>
        <strain evidence="2 3">DSM 45913</strain>
    </source>
</reference>
<comment type="similarity">
    <text evidence="1">Belongs to the phD/YefM antitoxin family.</text>
</comment>
<evidence type="ECO:0000256" key="1">
    <source>
        <dbReference type="ARBA" id="ARBA00009981"/>
    </source>
</evidence>
<dbReference type="InterPro" id="IPR036165">
    <property type="entry name" value="YefM-like_sf"/>
</dbReference>
<gene>
    <name evidence="2" type="ORF">FHU36_003196</name>
</gene>
<dbReference type="SUPFAM" id="SSF143120">
    <property type="entry name" value="YefM-like"/>
    <property type="match status" value="1"/>
</dbReference>
<sequence length="102" mass="10942">MTVLHDATELSVTEAAQRGVARLVADAEQGADLVVTRRHQPVAAVVSIRRLNELEEAAADLRDLALVLARSVTDTGERVSLDEVLAAFGHTRESLSAIPDDE</sequence>
<name>A0A7X0C1G9_9ACTN</name>
<dbReference type="EMBL" id="JACHJB010000001">
    <property type="protein sequence ID" value="MBB6346687.1"/>
    <property type="molecule type" value="Genomic_DNA"/>
</dbReference>
<organism evidence="2 3">
    <name type="scientific">Nonomuraea muscovyensis</name>
    <dbReference type="NCBI Taxonomy" id="1124761"/>
    <lineage>
        <taxon>Bacteria</taxon>
        <taxon>Bacillati</taxon>
        <taxon>Actinomycetota</taxon>
        <taxon>Actinomycetes</taxon>
        <taxon>Streptosporangiales</taxon>
        <taxon>Streptosporangiaceae</taxon>
        <taxon>Nonomuraea</taxon>
    </lineage>
</organism>
<dbReference type="AlphaFoldDB" id="A0A7X0C1G9"/>
<dbReference type="NCBIfam" id="TIGR01552">
    <property type="entry name" value="phd_fam"/>
    <property type="match status" value="1"/>
</dbReference>
<evidence type="ECO:0000313" key="2">
    <source>
        <dbReference type="EMBL" id="MBB6346687.1"/>
    </source>
</evidence>
<keyword evidence="3" id="KW-1185">Reference proteome</keyword>
<dbReference type="RefSeq" id="WP_185084420.1">
    <property type="nucleotide sequence ID" value="NZ_JACHJB010000001.1"/>
</dbReference>